<feature type="transmembrane region" description="Helical" evidence="1">
    <location>
        <begin position="6"/>
        <end position="24"/>
    </location>
</feature>
<protein>
    <recommendedName>
        <fullName evidence="4">DNA recombination protein RmuC</fullName>
    </recommendedName>
</protein>
<reference evidence="3" key="1">
    <citation type="submission" date="2017-09" db="EMBL/GenBank/DDBJ databases">
        <title>Depth-based differentiation of microbial function through sediment-hosted aquifers and enrichment of novel symbionts in the deep terrestrial subsurface.</title>
        <authorList>
            <person name="Probst A.J."/>
            <person name="Ladd B."/>
            <person name="Jarett J.K."/>
            <person name="Geller-Mcgrath D.E."/>
            <person name="Sieber C.M.K."/>
            <person name="Emerson J.B."/>
            <person name="Anantharaman K."/>
            <person name="Thomas B.C."/>
            <person name="Malmstrom R."/>
            <person name="Stieglmeier M."/>
            <person name="Klingl A."/>
            <person name="Woyke T."/>
            <person name="Ryan C.M."/>
            <person name="Banfield J.F."/>
        </authorList>
    </citation>
    <scope>NUCLEOTIDE SEQUENCE [LARGE SCALE GENOMIC DNA]</scope>
</reference>
<keyword evidence="1" id="KW-0812">Transmembrane</keyword>
<name>A0A2M7V0I4_9BACT</name>
<accession>A0A2M7V0I4</accession>
<dbReference type="Proteomes" id="UP000231538">
    <property type="component" value="Unassembled WGS sequence"/>
</dbReference>
<sequence>MLMDEVLVFLILIIGFGIFAYLILKISERLGQQAQINLQQAQDLQEIKEKLSLGTQLQGYLKNGLEKTADLLEDLKSTDKLRQQREVEFLERIKRVDEIIAGTSTKGISGEEILRETFKKLPQEMIEQNFTVGGKTVEFALILPNNKRLSIDSKWPAGGLLLDLEKESSTEKRKEIINKIEKETIKRVKEVR</sequence>
<keyword evidence="1" id="KW-1133">Transmembrane helix</keyword>
<organism evidence="2 3">
    <name type="scientific">Candidatus Nealsonbacteria bacterium CG_4_10_14_0_2_um_filter_37_10</name>
    <dbReference type="NCBI Taxonomy" id="1974679"/>
    <lineage>
        <taxon>Bacteria</taxon>
        <taxon>Candidatus Nealsoniibacteriota</taxon>
    </lineage>
</organism>
<evidence type="ECO:0000256" key="1">
    <source>
        <dbReference type="SAM" id="Phobius"/>
    </source>
</evidence>
<evidence type="ECO:0008006" key="4">
    <source>
        <dbReference type="Google" id="ProtNLM"/>
    </source>
</evidence>
<dbReference type="AlphaFoldDB" id="A0A2M7V0I4"/>
<gene>
    <name evidence="2" type="ORF">COX89_00020</name>
</gene>
<evidence type="ECO:0000313" key="3">
    <source>
        <dbReference type="Proteomes" id="UP000231538"/>
    </source>
</evidence>
<evidence type="ECO:0000313" key="2">
    <source>
        <dbReference type="EMBL" id="PIZ89719.1"/>
    </source>
</evidence>
<feature type="non-terminal residue" evidence="2">
    <location>
        <position position="192"/>
    </location>
</feature>
<proteinExistence type="predicted"/>
<comment type="caution">
    <text evidence="2">The sequence shown here is derived from an EMBL/GenBank/DDBJ whole genome shotgun (WGS) entry which is preliminary data.</text>
</comment>
<keyword evidence="1" id="KW-0472">Membrane</keyword>
<dbReference type="EMBL" id="PFPC01000001">
    <property type="protein sequence ID" value="PIZ89719.1"/>
    <property type="molecule type" value="Genomic_DNA"/>
</dbReference>